<organism evidence="1 2">
    <name type="scientific">Synechococcus phage S-H34</name>
    <dbReference type="NCBI Taxonomy" id="2718942"/>
    <lineage>
        <taxon>Viruses</taxon>
        <taxon>Duplodnaviria</taxon>
        <taxon>Heunggongvirae</taxon>
        <taxon>Uroviricota</taxon>
        <taxon>Caudoviricetes</taxon>
        <taxon>Pantevenvirales</taxon>
        <taxon>Kyanoviridae</taxon>
        <taxon>Makaravirus</taxon>
        <taxon>Makaravirus thirtyfour</taxon>
    </lineage>
</organism>
<sequence length="84" mass="9694">MTLDQVQARIRKLTRVNLKVAEYLRVCDITHRAVDGGPCQDPKCKAIARKYQENEEEILRLLDLKYEMLPTGETYNVISSLLSQ</sequence>
<evidence type="ECO:0000313" key="2">
    <source>
        <dbReference type="Proteomes" id="UP000501900"/>
    </source>
</evidence>
<dbReference type="KEGG" id="vg:77946862"/>
<name>A0A6G8R6H1_9CAUD</name>
<dbReference type="Proteomes" id="UP000501900">
    <property type="component" value="Genome"/>
</dbReference>
<proteinExistence type="predicted"/>
<dbReference type="RefSeq" id="YP_010670652.1">
    <property type="nucleotide sequence ID" value="NC_070965.1"/>
</dbReference>
<reference evidence="1 2" key="1">
    <citation type="submission" date="2020-03" db="EMBL/GenBank/DDBJ databases">
        <title>The Isolation and Genome Sequence of a Novel Cyanophage S-H34 from the Huanghai Sea, China.</title>
        <authorList>
            <person name="Jiang T."/>
        </authorList>
    </citation>
    <scope>NUCLEOTIDE SEQUENCE [LARGE SCALE GENOMIC DNA]</scope>
</reference>
<evidence type="ECO:0000313" key="1">
    <source>
        <dbReference type="EMBL" id="QIN96984.1"/>
    </source>
</evidence>
<accession>A0A6G8R6H1</accession>
<protein>
    <submittedName>
        <fullName evidence="1">Uncharacterized protein</fullName>
    </submittedName>
</protein>
<dbReference type="GeneID" id="77946862"/>
<dbReference type="EMBL" id="MT162467">
    <property type="protein sequence ID" value="QIN96984.1"/>
    <property type="molecule type" value="Genomic_DNA"/>
</dbReference>
<keyword evidence="2" id="KW-1185">Reference proteome</keyword>